<reference evidence="1 2" key="1">
    <citation type="submission" date="2017-11" db="EMBL/GenBank/DDBJ databases">
        <title>De novo assembly and phasing of dikaryotic genomes from two isolates of Puccinia coronata f. sp. avenae, the causal agent of oat crown rust.</title>
        <authorList>
            <person name="Miller M.E."/>
            <person name="Zhang Y."/>
            <person name="Omidvar V."/>
            <person name="Sperschneider J."/>
            <person name="Schwessinger B."/>
            <person name="Raley C."/>
            <person name="Palmer J.M."/>
            <person name="Garnica D."/>
            <person name="Upadhyaya N."/>
            <person name="Rathjen J."/>
            <person name="Taylor J.M."/>
            <person name="Park R.F."/>
            <person name="Dodds P.N."/>
            <person name="Hirsch C.D."/>
            <person name="Kianian S.F."/>
            <person name="Figueroa M."/>
        </authorList>
    </citation>
    <scope>NUCLEOTIDE SEQUENCE [LARGE SCALE GENOMIC DNA]</scope>
    <source>
        <strain evidence="1">12NC29</strain>
    </source>
</reference>
<evidence type="ECO:0000313" key="1">
    <source>
        <dbReference type="EMBL" id="PLW15725.1"/>
    </source>
</evidence>
<organism evidence="1 2">
    <name type="scientific">Puccinia coronata f. sp. avenae</name>
    <dbReference type="NCBI Taxonomy" id="200324"/>
    <lineage>
        <taxon>Eukaryota</taxon>
        <taxon>Fungi</taxon>
        <taxon>Dikarya</taxon>
        <taxon>Basidiomycota</taxon>
        <taxon>Pucciniomycotina</taxon>
        <taxon>Pucciniomycetes</taxon>
        <taxon>Pucciniales</taxon>
        <taxon>Pucciniaceae</taxon>
        <taxon>Puccinia</taxon>
    </lineage>
</organism>
<dbReference type="PANTHER" id="PTHR33266">
    <property type="entry name" value="CHROMOSOME 15, WHOLE GENOME SHOTGUN SEQUENCE"/>
    <property type="match status" value="1"/>
</dbReference>
<accession>A0A2N5SR40</accession>
<sequence>MDTYTTGSLCEDPCRAADQQPHLAAHPVYPPSRIGFGTLTVREVKILSVGGRQTPAGVKQVGEPHRRCVLPSQNVGPGVPLGQRETSLTTKLHASATYSKNCTSVWIMLTNSSSMLHVPRLAEISHEDRVAVINSTSPEQAQELLEKRCPILTPKRMAKPPEDEAAFCTPNVEKSTLMLKMQKNSSAMLSVSIDDHIDSELVPHQLAALYLVHSKGQVVEKYLDELESLQNTLSNKAYADQIPHETRVEMINSASLQDAEALLKQLSQRETRQSMIIQDGYNQPYLNSEGIVAPTLEILKRHASSWISTQYSAPYTAPIGPSMSGKTRLLMEWSKQICVVYICIRPTTSTGHPPQSRYANTNFFLLAILRSVADYFESQTGEKEERLAKWIAHSFPKKGRSGDPPFWTKVMMKMNEFPRSSHSHPNIDIEFPKVMKRVNDSAAFLGNPALRVLLAIDEARERYLHQADFFSILAHATPRVSNLRPPPEIYDPSNRIGKSTQVRLYPPIYKFPAFDVKVPGDLPATWQQLSSAFRLLRYGSPFWSVYADSASRKNLDGYTFVRELSQLALETLLCTTEPPTDPSLPTTPQTIALLGSTIQPQLYGVRPLNNELVSSHGAQCMYIDPSREMLISEYPSQFTFSLVANEYLAHDDARWIQCIRALTSTHCQGYISSGDVDKLVTQIILLRAMQETTIGTQVPMTINTNINPEKLTLPFGSPVPLLEFLMTSTGLPEEALIKKLGSITKANRDNLFRRGYIFWNHFKSVNHTPTTPADLLRKLGRGLAVHCQSNESVFDQIFPVYLQSDPTETLKEDHITFCGVQVKNRKQSGQLEDNSHKWTPDSAGMTFKKTTPVSGSLLQSERHKTSTNNKNINRKFANYPHTWLKPSSKK</sequence>
<dbReference type="OrthoDB" id="107110at2759"/>
<comment type="caution">
    <text evidence="1">The sequence shown here is derived from an EMBL/GenBank/DDBJ whole genome shotgun (WGS) entry which is preliminary data.</text>
</comment>
<evidence type="ECO:0000313" key="2">
    <source>
        <dbReference type="Proteomes" id="UP000235388"/>
    </source>
</evidence>
<proteinExistence type="predicted"/>
<name>A0A2N5SR40_9BASI</name>
<dbReference type="Proteomes" id="UP000235388">
    <property type="component" value="Unassembled WGS sequence"/>
</dbReference>
<dbReference type="AlphaFoldDB" id="A0A2N5SR40"/>
<gene>
    <name evidence="1" type="ORF">PCANC_16500</name>
</gene>
<keyword evidence="2" id="KW-1185">Reference proteome</keyword>
<protein>
    <submittedName>
        <fullName evidence="1">Uncharacterized protein</fullName>
    </submittedName>
</protein>
<dbReference type="STRING" id="200324.A0A2N5SR40"/>
<dbReference type="PANTHER" id="PTHR33266:SF1">
    <property type="entry name" value="F-BOX DOMAIN-CONTAINING PROTEIN"/>
    <property type="match status" value="1"/>
</dbReference>
<dbReference type="EMBL" id="PGCJ01000888">
    <property type="protein sequence ID" value="PLW15725.1"/>
    <property type="molecule type" value="Genomic_DNA"/>
</dbReference>